<accession>A0A6P0HJR3</accession>
<dbReference type="Pfam" id="PF01590">
    <property type="entry name" value="GAF"/>
    <property type="match status" value="1"/>
</dbReference>
<dbReference type="AlphaFoldDB" id="A0A6P0HJR3"/>
<organism evidence="2 3">
    <name type="scientific">Nocardioides zeae</name>
    <dbReference type="NCBI Taxonomy" id="1457234"/>
    <lineage>
        <taxon>Bacteria</taxon>
        <taxon>Bacillati</taxon>
        <taxon>Actinomycetota</taxon>
        <taxon>Actinomycetes</taxon>
        <taxon>Propionibacteriales</taxon>
        <taxon>Nocardioidaceae</taxon>
        <taxon>Nocardioides</taxon>
    </lineage>
</organism>
<dbReference type="InterPro" id="IPR003018">
    <property type="entry name" value="GAF"/>
</dbReference>
<dbReference type="Proteomes" id="UP000468687">
    <property type="component" value="Unassembled WGS sequence"/>
</dbReference>
<proteinExistence type="predicted"/>
<dbReference type="PANTHER" id="PTHR33744">
    <property type="entry name" value="CARBOHYDRATE DIACID REGULATOR"/>
    <property type="match status" value="1"/>
</dbReference>
<dbReference type="Gene3D" id="3.30.450.40">
    <property type="match status" value="1"/>
</dbReference>
<dbReference type="Gene3D" id="1.10.10.2840">
    <property type="entry name" value="PucR C-terminal helix-turn-helix domain"/>
    <property type="match status" value="1"/>
</dbReference>
<dbReference type="InterPro" id="IPR025736">
    <property type="entry name" value="PucR_C-HTH_dom"/>
</dbReference>
<reference evidence="2 3" key="1">
    <citation type="journal article" date="2014" name="Int. J. Syst. Evol. Microbiol.">
        <title>Nocardioides zeae sp. nov., isolated from the stem of Zea mays.</title>
        <authorList>
            <person name="Glaeser S.P."/>
            <person name="McInroy J.A."/>
            <person name="Busse H.J."/>
            <person name="Kampfer P."/>
        </authorList>
    </citation>
    <scope>NUCLEOTIDE SEQUENCE [LARGE SCALE GENOMIC DNA]</scope>
    <source>
        <strain evidence="2 3">JCM 30728</strain>
    </source>
</reference>
<dbReference type="RefSeq" id="WP_163772497.1">
    <property type="nucleotide sequence ID" value="NZ_JAAGXA010000007.1"/>
</dbReference>
<protein>
    <submittedName>
        <fullName evidence="2">GAF domain-containing protein</fullName>
    </submittedName>
</protein>
<name>A0A6P0HJR3_9ACTN</name>
<dbReference type="Pfam" id="PF13556">
    <property type="entry name" value="HTH_30"/>
    <property type="match status" value="1"/>
</dbReference>
<dbReference type="PANTHER" id="PTHR33744:SF1">
    <property type="entry name" value="DNA-BINDING TRANSCRIPTIONAL ACTIVATOR ADER"/>
    <property type="match status" value="1"/>
</dbReference>
<keyword evidence="3" id="KW-1185">Reference proteome</keyword>
<feature type="domain" description="GAF" evidence="1">
    <location>
        <begin position="77"/>
        <end position="228"/>
    </location>
</feature>
<dbReference type="InterPro" id="IPR042070">
    <property type="entry name" value="PucR_C-HTH_sf"/>
</dbReference>
<sequence length="627" mass="66153">MPTTFLDLLYAEAARSEFDALVEARVAQSPDPAAAAEERRRYDVALRLRDLIARQRLREAELSALYDTASDLSALRDVDAVLAAIVRRARQLLQADMTYLSLNDEGEGASYMRVTDGALTAEFRKLRLPLGDGLLGLVAQTGAPYFTPDYQHDERFRHRRYIDDAVAGEQIRAILGVPLLIEGRVIGTLLATHRTVRPFPPEEVSLLTSFAAHAAVALENARLFAELDAANRELRGWTAVVEAAALTHDRLTDLLLRGGGLADVVAVLTDGLGAGVGVLDAAGTTLAGDPGPFAEGDARDEAVARAVASGRGVATAAGHVAPALAGQEHLATLVVHGTPPLDASEERTLERAAMVAGLVVLFDRSVADAEERVGGALLADLLRERPREDAAHLRHRARLQGAALAGASAVAALDVEGLDRPSALRSLARVARRSGGLAADHDGRLVALLPVGDDGPRAVGAALAAPLEAAGAHVTVGVATCDGDVHAGAARRALTEAVRVLETLLVLGRRGEVADPAALGVTRLLLGTAGPESVGDFVTATLGAVLEHDRRRGTDLRGTLEAWFATGGVVRATAARLHLHPNTVTQRLDRVGELLGTDWRAPERALDLQLALRVVRLRRGEVSPPPT</sequence>
<dbReference type="SMART" id="SM00065">
    <property type="entry name" value="GAF"/>
    <property type="match status" value="1"/>
</dbReference>
<gene>
    <name evidence="2" type="ORF">G3T38_11795</name>
</gene>
<dbReference type="InterPro" id="IPR029016">
    <property type="entry name" value="GAF-like_dom_sf"/>
</dbReference>
<evidence type="ECO:0000313" key="3">
    <source>
        <dbReference type="Proteomes" id="UP000468687"/>
    </source>
</evidence>
<comment type="caution">
    <text evidence="2">The sequence shown here is derived from an EMBL/GenBank/DDBJ whole genome shotgun (WGS) entry which is preliminary data.</text>
</comment>
<dbReference type="EMBL" id="JAAGXA010000007">
    <property type="protein sequence ID" value="NEN78959.1"/>
    <property type="molecule type" value="Genomic_DNA"/>
</dbReference>
<evidence type="ECO:0000259" key="1">
    <source>
        <dbReference type="SMART" id="SM00065"/>
    </source>
</evidence>
<evidence type="ECO:0000313" key="2">
    <source>
        <dbReference type="EMBL" id="NEN78959.1"/>
    </source>
</evidence>
<dbReference type="SUPFAM" id="SSF55781">
    <property type="entry name" value="GAF domain-like"/>
    <property type="match status" value="1"/>
</dbReference>
<dbReference type="InterPro" id="IPR051448">
    <property type="entry name" value="CdaR-like_regulators"/>
</dbReference>